<organism evidence="7 8">
    <name type="scientific">Geodia barretti</name>
    <name type="common">Barrett's horny sponge</name>
    <dbReference type="NCBI Taxonomy" id="519541"/>
    <lineage>
        <taxon>Eukaryota</taxon>
        <taxon>Metazoa</taxon>
        <taxon>Porifera</taxon>
        <taxon>Demospongiae</taxon>
        <taxon>Heteroscleromorpha</taxon>
        <taxon>Tetractinellida</taxon>
        <taxon>Astrophorina</taxon>
        <taxon>Geodiidae</taxon>
        <taxon>Geodia</taxon>
    </lineage>
</organism>
<evidence type="ECO:0000313" key="8">
    <source>
        <dbReference type="Proteomes" id="UP001174909"/>
    </source>
</evidence>
<protein>
    <submittedName>
        <fullName evidence="7">Leucine-rich repeat and fibronectin type-III domain-containing protein 5</fullName>
    </submittedName>
</protein>
<evidence type="ECO:0000256" key="3">
    <source>
        <dbReference type="SAM" id="MobiDB-lite"/>
    </source>
</evidence>
<feature type="region of interest" description="Disordered" evidence="3">
    <location>
        <begin position="392"/>
        <end position="420"/>
    </location>
</feature>
<dbReference type="InterPro" id="IPR000436">
    <property type="entry name" value="Sushi_SCR_CCP_dom"/>
</dbReference>
<keyword evidence="1" id="KW-1015">Disulfide bond</keyword>
<comment type="caution">
    <text evidence="2">Lacks conserved residue(s) required for the propagation of feature annotation.</text>
</comment>
<dbReference type="InterPro" id="IPR035976">
    <property type="entry name" value="Sushi/SCR/CCP_sf"/>
</dbReference>
<keyword evidence="4" id="KW-0472">Membrane</keyword>
<dbReference type="Gene3D" id="2.60.40.10">
    <property type="entry name" value="Immunoglobulins"/>
    <property type="match status" value="1"/>
</dbReference>
<evidence type="ECO:0000256" key="1">
    <source>
        <dbReference type="ARBA" id="ARBA00023157"/>
    </source>
</evidence>
<evidence type="ECO:0000259" key="5">
    <source>
        <dbReference type="PROSITE" id="PS50835"/>
    </source>
</evidence>
<dbReference type="SUPFAM" id="SSF48726">
    <property type="entry name" value="Immunoglobulin"/>
    <property type="match status" value="1"/>
</dbReference>
<dbReference type="InterPro" id="IPR013783">
    <property type="entry name" value="Ig-like_fold"/>
</dbReference>
<evidence type="ECO:0000256" key="4">
    <source>
        <dbReference type="SAM" id="Phobius"/>
    </source>
</evidence>
<keyword evidence="4" id="KW-0812">Transmembrane</keyword>
<dbReference type="InterPro" id="IPR007110">
    <property type="entry name" value="Ig-like_dom"/>
</dbReference>
<dbReference type="Proteomes" id="UP001174909">
    <property type="component" value="Unassembled WGS sequence"/>
</dbReference>
<feature type="region of interest" description="Disordered" evidence="3">
    <location>
        <begin position="305"/>
        <end position="338"/>
    </location>
</feature>
<keyword evidence="8" id="KW-1185">Reference proteome</keyword>
<feature type="domain" description="Ig-like" evidence="5">
    <location>
        <begin position="112"/>
        <end position="191"/>
    </location>
</feature>
<gene>
    <name evidence="7" type="ORF">GBAR_LOCUS12638</name>
</gene>
<feature type="region of interest" description="Disordered" evidence="3">
    <location>
        <begin position="616"/>
        <end position="649"/>
    </location>
</feature>
<reference evidence="7" key="1">
    <citation type="submission" date="2023-03" db="EMBL/GenBank/DDBJ databases">
        <authorList>
            <person name="Steffen K."/>
            <person name="Cardenas P."/>
        </authorList>
    </citation>
    <scope>NUCLEOTIDE SEQUENCE</scope>
</reference>
<dbReference type="PROSITE" id="PS50835">
    <property type="entry name" value="IG_LIKE"/>
    <property type="match status" value="1"/>
</dbReference>
<dbReference type="CDD" id="cd00033">
    <property type="entry name" value="CCP"/>
    <property type="match status" value="1"/>
</dbReference>
<sequence>PYQCQYTIIYVPNGTSCFQCEPDIFFVTGYVFRFNDTVINSTNTLAKVVKNDTQGIDSLVVFDSESAFSTFSVTYVQCCEDNDITMVQDELLCGLSYIMAKVGVFFYYAFNPPLIMGETTIIEGSQLHLFCNGSNSDPQPTLQWISPDGKTVSESGKLDIVTTTRNMTGIYTCVATLPHSTATMNTTVDITIVPIDCPTLNSMETMIVNMSSTAVGSNATYQCRDGPTDVYTTQCTSTGVWDPHHNCTSKEMESLFERYRKWLPWGAGVVGLLLLCCITNCAVITAVCVCRRRRKKRKQYLLRENSDQQQQMTVQNSQYSPVVKKTSKGTTATTSLNGRSIMIESQLTTPAEPNGKPSEPQPTTTPPIPLGQYSMITIIPEPTSEVFWSYSDSQDELEQSLVPQPPEVPQETRKPNGQQQYSEHTTGLIGAYCVVQTVEENLTPEPSRTIAQKPPQGNQQKGLLYAEVSLNTEGGGFGLVADRVEYAALDLNAMASQQPPPPQTHDLDSKVSLDQILIQLREVTPHWRRLGEAVGVHRLDEISEYVGSEYEAMVEVVDGWLANLHPNKPTWREIADVVDTIGHHDLAHSLRQVYISGELPIEVSNAVPDSVMYQNEAPPLIPSREPNNDRSKSSDTPPPIPLKSYKCSA</sequence>
<dbReference type="Pfam" id="PF13927">
    <property type="entry name" value="Ig_3"/>
    <property type="match status" value="1"/>
</dbReference>
<proteinExistence type="predicted"/>
<feature type="non-terminal residue" evidence="7">
    <location>
        <position position="649"/>
    </location>
</feature>
<evidence type="ECO:0000259" key="6">
    <source>
        <dbReference type="PROSITE" id="PS50923"/>
    </source>
</evidence>
<dbReference type="AlphaFoldDB" id="A0AA35WH87"/>
<dbReference type="EMBL" id="CASHTH010001876">
    <property type="protein sequence ID" value="CAI8021278.1"/>
    <property type="molecule type" value="Genomic_DNA"/>
</dbReference>
<accession>A0AA35WH87</accession>
<dbReference type="SMART" id="SM00409">
    <property type="entry name" value="IG"/>
    <property type="match status" value="1"/>
</dbReference>
<feature type="region of interest" description="Disordered" evidence="3">
    <location>
        <begin position="348"/>
        <end position="367"/>
    </location>
</feature>
<comment type="caution">
    <text evidence="7">The sequence shown here is derived from an EMBL/GenBank/DDBJ whole genome shotgun (WGS) entry which is preliminary data.</text>
</comment>
<evidence type="ECO:0000313" key="7">
    <source>
        <dbReference type="EMBL" id="CAI8021278.1"/>
    </source>
</evidence>
<name>A0AA35WH87_GEOBA</name>
<keyword evidence="2" id="KW-0768">Sushi</keyword>
<feature type="transmembrane region" description="Helical" evidence="4">
    <location>
        <begin position="262"/>
        <end position="290"/>
    </location>
</feature>
<dbReference type="InterPro" id="IPR036179">
    <property type="entry name" value="Ig-like_dom_sf"/>
</dbReference>
<evidence type="ECO:0000256" key="2">
    <source>
        <dbReference type="PROSITE-ProRule" id="PRU00302"/>
    </source>
</evidence>
<dbReference type="PROSITE" id="PS50923">
    <property type="entry name" value="SUSHI"/>
    <property type="match status" value="1"/>
</dbReference>
<dbReference type="SUPFAM" id="SSF57535">
    <property type="entry name" value="Complement control module/SCR domain"/>
    <property type="match status" value="1"/>
</dbReference>
<feature type="compositionally biased region" description="Polar residues" evidence="3">
    <location>
        <begin position="307"/>
        <end position="320"/>
    </location>
</feature>
<keyword evidence="4" id="KW-1133">Transmembrane helix</keyword>
<dbReference type="InterPro" id="IPR003599">
    <property type="entry name" value="Ig_sub"/>
</dbReference>
<feature type="domain" description="Sushi" evidence="6">
    <location>
        <begin position="195"/>
        <end position="249"/>
    </location>
</feature>